<reference evidence="2 3" key="1">
    <citation type="submission" date="2018-02" db="EMBL/GenBank/DDBJ databases">
        <title>Complete genome of Nitrosopumilus ureaphilus PS0.</title>
        <authorList>
            <person name="Qin W."/>
            <person name="Zheng Y."/>
            <person name="Stahl D.A."/>
        </authorList>
    </citation>
    <scope>NUCLEOTIDE SEQUENCE [LARGE SCALE GENOMIC DNA]</scope>
    <source>
        <strain evidence="2 3">PS0</strain>
    </source>
</reference>
<feature type="transmembrane region" description="Helical" evidence="1">
    <location>
        <begin position="20"/>
        <end position="40"/>
    </location>
</feature>
<sequence>MTRFFPNWCLILNVLYHFELQMAGVILFTAMAIGGISLWLKRRSNKDLQELTDSDTPQNI</sequence>
<keyword evidence="1" id="KW-0472">Membrane</keyword>
<organism evidence="2 3">
    <name type="scientific">Nitrosopumilus ureiphilus</name>
    <dbReference type="NCBI Taxonomy" id="1470067"/>
    <lineage>
        <taxon>Archaea</taxon>
        <taxon>Nitrososphaerota</taxon>
        <taxon>Nitrososphaeria</taxon>
        <taxon>Nitrosopumilales</taxon>
        <taxon>Nitrosopumilaceae</taxon>
        <taxon>Nitrosopumilus</taxon>
    </lineage>
</organism>
<dbReference type="Proteomes" id="UP000509478">
    <property type="component" value="Chromosome"/>
</dbReference>
<evidence type="ECO:0000313" key="2">
    <source>
        <dbReference type="EMBL" id="QLH06638.1"/>
    </source>
</evidence>
<evidence type="ECO:0000256" key="1">
    <source>
        <dbReference type="SAM" id="Phobius"/>
    </source>
</evidence>
<dbReference type="EMBL" id="CP026995">
    <property type="protein sequence ID" value="QLH06638.1"/>
    <property type="molecule type" value="Genomic_DNA"/>
</dbReference>
<keyword evidence="3" id="KW-1185">Reference proteome</keyword>
<accession>A0A7D5R6M9</accession>
<name>A0A7D5R6M9_9ARCH</name>
<gene>
    <name evidence="2" type="ORF">C5F50_05795</name>
</gene>
<keyword evidence="1" id="KW-1133">Transmembrane helix</keyword>
<proteinExistence type="predicted"/>
<keyword evidence="1" id="KW-0812">Transmembrane</keyword>
<dbReference type="AlphaFoldDB" id="A0A7D5R6M9"/>
<evidence type="ECO:0000313" key="3">
    <source>
        <dbReference type="Proteomes" id="UP000509478"/>
    </source>
</evidence>
<protein>
    <submittedName>
        <fullName evidence="2">Uncharacterized protein</fullName>
    </submittedName>
</protein>
<dbReference type="KEGG" id="nue:C5F50_05795"/>